<dbReference type="AlphaFoldDB" id="A0AB34J563"/>
<accession>A0AB34J563</accession>
<organism evidence="10 11">
    <name type="scientific">Prymnesium parvum</name>
    <name type="common">Toxic golden alga</name>
    <dbReference type="NCBI Taxonomy" id="97485"/>
    <lineage>
        <taxon>Eukaryota</taxon>
        <taxon>Haptista</taxon>
        <taxon>Haptophyta</taxon>
        <taxon>Prymnesiophyceae</taxon>
        <taxon>Prymnesiales</taxon>
        <taxon>Prymnesiaceae</taxon>
        <taxon>Prymnesium</taxon>
    </lineage>
</organism>
<keyword evidence="4 8" id="KW-1133">Transmembrane helix</keyword>
<evidence type="ECO:0000256" key="5">
    <source>
        <dbReference type="ARBA" id="ARBA00023128"/>
    </source>
</evidence>
<feature type="transmembrane region" description="Helical" evidence="8">
    <location>
        <begin position="494"/>
        <end position="520"/>
    </location>
</feature>
<evidence type="ECO:0000256" key="6">
    <source>
        <dbReference type="ARBA" id="ARBA00023136"/>
    </source>
</evidence>
<evidence type="ECO:0000256" key="1">
    <source>
        <dbReference type="ARBA" id="ARBA00004434"/>
    </source>
</evidence>
<keyword evidence="5" id="KW-0496">Mitochondrion</keyword>
<evidence type="ECO:0000313" key="10">
    <source>
        <dbReference type="EMBL" id="KAL1511915.1"/>
    </source>
</evidence>
<sequence>MEGDQPDRWAARKTEEVKEERTKRTERMGRRTGLSTQPQLLMTCLLALLSPAQGATLRSGAPLSSPRRAALQRHTCCRAAVQPPPQEGQQPGLLQPDQWKDLALRERYPRLKNLSSAILVRRTVQEAELALKLQREFANDPSILQDIDFRGLADRLQRDLNRTNEQLLGSGILTEPELRLLNERQTKAMRKLERMLPKYSNVTTSGAVAEAVPKIRRVILRARELPLTIELPTSKLADFEGVDVQRVLKESQNFAVAAKEVWQRLNGVSPTRVEELSALQKESAALLSLRAEATKLRSGIRLVQRQKELKSSYLIRSDSEDLLEETLRADVSIAKLQKELSLKAARLELERIFITLESELSSNSALVPELLPAVEQYGSMESSLIGMVKVLEQGRHSAIDQDALQELERTIAQQLLLLGLQDQNTDGLSAQRIREELEVNLKRLQQGLQFYSNGIQLLGQDLQLLVNMLTRAIAQGYTLRTREVKLLRRIAKDLLTIVPFVIILIIPLTPLGHVLVFSFIQRFFPDFFPSQFTEGRQNIMSMYSSITTRGEKSNPEESDGVPPTSASTPVNGSIVEEKASPEQGLPTGGGLST</sequence>
<reference evidence="10 11" key="1">
    <citation type="journal article" date="2024" name="Science">
        <title>Giant polyketide synthase enzymes in the biosynthesis of giant marine polyether toxins.</title>
        <authorList>
            <person name="Fallon T.R."/>
            <person name="Shende V.V."/>
            <person name="Wierzbicki I.H."/>
            <person name="Pendleton A.L."/>
            <person name="Watervoot N.F."/>
            <person name="Auber R.P."/>
            <person name="Gonzalez D.J."/>
            <person name="Wisecaver J.H."/>
            <person name="Moore B.S."/>
        </authorList>
    </citation>
    <scope>NUCLEOTIDE SEQUENCE [LARGE SCALE GENOMIC DNA]</scope>
    <source>
        <strain evidence="10 11">12B1</strain>
    </source>
</reference>
<dbReference type="PANTHER" id="PTHR14009:SF1">
    <property type="entry name" value="MITOCHONDRIAL PROTON_CALCIUM EXCHANGER PROTEIN"/>
    <property type="match status" value="1"/>
</dbReference>
<feature type="compositionally biased region" description="Basic and acidic residues" evidence="7">
    <location>
        <begin position="1"/>
        <end position="29"/>
    </location>
</feature>
<evidence type="ECO:0000256" key="8">
    <source>
        <dbReference type="SAM" id="Phobius"/>
    </source>
</evidence>
<evidence type="ECO:0000256" key="4">
    <source>
        <dbReference type="ARBA" id="ARBA00022989"/>
    </source>
</evidence>
<evidence type="ECO:0000256" key="7">
    <source>
        <dbReference type="SAM" id="MobiDB-lite"/>
    </source>
</evidence>
<evidence type="ECO:0000259" key="9">
    <source>
        <dbReference type="Pfam" id="PF07766"/>
    </source>
</evidence>
<name>A0AB34J563_PRYPA</name>
<dbReference type="InterPro" id="IPR033122">
    <property type="entry name" value="LETM1-like_RBD"/>
</dbReference>
<dbReference type="Pfam" id="PF07766">
    <property type="entry name" value="LETM1_RBD"/>
    <property type="match status" value="1"/>
</dbReference>
<evidence type="ECO:0000313" key="11">
    <source>
        <dbReference type="Proteomes" id="UP001515480"/>
    </source>
</evidence>
<dbReference type="GO" id="GO:0030003">
    <property type="term" value="P:intracellular monoatomic cation homeostasis"/>
    <property type="evidence" value="ECO:0007669"/>
    <property type="project" value="TreeGrafter"/>
</dbReference>
<comment type="subcellular location">
    <subcellularLocation>
        <location evidence="1">Mitochondrion inner membrane</location>
        <topology evidence="1">Single-pass membrane protein</topology>
    </subcellularLocation>
</comment>
<keyword evidence="11" id="KW-1185">Reference proteome</keyword>
<evidence type="ECO:0000256" key="2">
    <source>
        <dbReference type="ARBA" id="ARBA00022692"/>
    </source>
</evidence>
<gene>
    <name evidence="10" type="ORF">AB1Y20_005196</name>
</gene>
<keyword evidence="2 8" id="KW-0812">Transmembrane</keyword>
<dbReference type="GO" id="GO:0043022">
    <property type="term" value="F:ribosome binding"/>
    <property type="evidence" value="ECO:0007669"/>
    <property type="project" value="InterPro"/>
</dbReference>
<protein>
    <recommendedName>
        <fullName evidence="9">Letm1 RBD domain-containing protein</fullName>
    </recommendedName>
</protein>
<dbReference type="PANTHER" id="PTHR14009">
    <property type="entry name" value="LEUCINE ZIPPER-EF-HAND CONTAINING TRANSMEMBRANE PROTEIN"/>
    <property type="match status" value="1"/>
</dbReference>
<feature type="region of interest" description="Disordered" evidence="7">
    <location>
        <begin position="547"/>
        <end position="593"/>
    </location>
</feature>
<proteinExistence type="predicted"/>
<evidence type="ECO:0000256" key="3">
    <source>
        <dbReference type="ARBA" id="ARBA00022792"/>
    </source>
</evidence>
<keyword evidence="3" id="KW-0999">Mitochondrion inner membrane</keyword>
<dbReference type="GO" id="GO:0005743">
    <property type="term" value="C:mitochondrial inner membrane"/>
    <property type="evidence" value="ECO:0007669"/>
    <property type="project" value="UniProtKB-SubCell"/>
</dbReference>
<feature type="domain" description="Letm1 RBD" evidence="9">
    <location>
        <begin position="479"/>
        <end position="549"/>
    </location>
</feature>
<comment type="caution">
    <text evidence="10">The sequence shown here is derived from an EMBL/GenBank/DDBJ whole genome shotgun (WGS) entry which is preliminary data.</text>
</comment>
<dbReference type="EMBL" id="JBGBPQ010000013">
    <property type="protein sequence ID" value="KAL1511915.1"/>
    <property type="molecule type" value="Genomic_DNA"/>
</dbReference>
<feature type="region of interest" description="Disordered" evidence="7">
    <location>
        <begin position="1"/>
        <end position="32"/>
    </location>
</feature>
<dbReference type="Proteomes" id="UP001515480">
    <property type="component" value="Unassembled WGS sequence"/>
</dbReference>
<dbReference type="InterPro" id="IPR044202">
    <property type="entry name" value="LETM1/MDM38-like"/>
</dbReference>
<keyword evidence="6 8" id="KW-0472">Membrane</keyword>